<feature type="chain" id="PRO_5029658145" description="LicD/FKTN/FKRP nucleotidyltransferase domain-containing protein" evidence="2">
    <location>
        <begin position="20"/>
        <end position="334"/>
    </location>
</feature>
<accession>A0A7J6N759</accession>
<reference evidence="4 5" key="1">
    <citation type="submission" date="2020-04" db="EMBL/GenBank/DDBJ databases">
        <title>Perkinsus olseni comparative genomics.</title>
        <authorList>
            <person name="Bogema D.R."/>
        </authorList>
    </citation>
    <scope>NUCLEOTIDE SEQUENCE [LARGE SCALE GENOMIC DNA]</scope>
    <source>
        <strain evidence="4">00978-12</strain>
    </source>
</reference>
<dbReference type="PANTHER" id="PTHR43404">
    <property type="entry name" value="LIPOPOLYSACCHARIDE CHOLINEPHOSPHOTRANSFERASE LICD"/>
    <property type="match status" value="1"/>
</dbReference>
<dbReference type="Proteomes" id="UP000541610">
    <property type="component" value="Unassembled WGS sequence"/>
</dbReference>
<keyword evidence="2" id="KW-0732">Signal</keyword>
<dbReference type="InterPro" id="IPR052942">
    <property type="entry name" value="LPS_cholinephosphotransferase"/>
</dbReference>
<dbReference type="Pfam" id="PF04991">
    <property type="entry name" value="LicD"/>
    <property type="match status" value="1"/>
</dbReference>
<gene>
    <name evidence="4" type="ORF">FOZ60_014559</name>
</gene>
<evidence type="ECO:0000259" key="3">
    <source>
        <dbReference type="Pfam" id="PF04991"/>
    </source>
</evidence>
<keyword evidence="1" id="KW-0812">Transmembrane</keyword>
<keyword evidence="1" id="KW-1133">Transmembrane helix</keyword>
<dbReference type="GO" id="GO:0009100">
    <property type="term" value="P:glycoprotein metabolic process"/>
    <property type="evidence" value="ECO:0007669"/>
    <property type="project" value="UniProtKB-ARBA"/>
</dbReference>
<dbReference type="EMBL" id="JABANP010000693">
    <property type="protein sequence ID" value="KAF4679759.1"/>
    <property type="molecule type" value="Genomic_DNA"/>
</dbReference>
<evidence type="ECO:0000313" key="5">
    <source>
        <dbReference type="Proteomes" id="UP000541610"/>
    </source>
</evidence>
<keyword evidence="1" id="KW-0472">Membrane</keyword>
<evidence type="ECO:0000256" key="1">
    <source>
        <dbReference type="SAM" id="Phobius"/>
    </source>
</evidence>
<evidence type="ECO:0000313" key="4">
    <source>
        <dbReference type="EMBL" id="KAF4679759.1"/>
    </source>
</evidence>
<feature type="signal peptide" evidence="2">
    <location>
        <begin position="1"/>
        <end position="19"/>
    </location>
</feature>
<feature type="domain" description="LicD/FKTN/FKRP nucleotidyltransferase" evidence="3">
    <location>
        <begin position="103"/>
        <end position="134"/>
    </location>
</feature>
<organism evidence="4 5">
    <name type="scientific">Perkinsus olseni</name>
    <name type="common">Perkinsus atlanticus</name>
    <dbReference type="NCBI Taxonomy" id="32597"/>
    <lineage>
        <taxon>Eukaryota</taxon>
        <taxon>Sar</taxon>
        <taxon>Alveolata</taxon>
        <taxon>Perkinsozoa</taxon>
        <taxon>Perkinsea</taxon>
        <taxon>Perkinsida</taxon>
        <taxon>Perkinsidae</taxon>
        <taxon>Perkinsus</taxon>
    </lineage>
</organism>
<dbReference type="InterPro" id="IPR007074">
    <property type="entry name" value="LicD/FKTN/FKRP_NTP_transf"/>
</dbReference>
<proteinExistence type="predicted"/>
<name>A0A7J6N759_PEROL</name>
<dbReference type="PANTHER" id="PTHR43404:SF1">
    <property type="entry name" value="MNN4P"/>
    <property type="match status" value="1"/>
</dbReference>
<comment type="caution">
    <text evidence="4">The sequence shown here is derived from an EMBL/GenBank/DDBJ whole genome shotgun (WGS) entry which is preliminary data.</text>
</comment>
<sequence length="334" mass="37590">MPPLHVFTLFLLSLSTSTAVEISTQLVFDQPPLDRLFFCPRAKIEEARVSSGWPAYPVTLNTSECLNYDHIMGLPNRQQNLECIASATEALTSALDRVGLSESFLVWGSLLGWYRHEGGIIPWDFDGDVAVMKESCNATFDALRAKDTFWGCEVLELRLERDWPWFGGRMCYTDIWFLDHESSEGAACQCDSDIPSPRVCFENKYYSCGCIAETDLFPLTDSRLLDKVSVRVPHNPSEVLRRLYPAGIGIKNMAPVPENPLFEDNWSIVIANSSVARLRTHRPATLWWIVIAIIIALLVFACVLVSYRLYGKRRGGYGPAPQTDDDLPQFVIGE</sequence>
<protein>
    <recommendedName>
        <fullName evidence="3">LicD/FKTN/FKRP nucleotidyltransferase domain-containing protein</fullName>
    </recommendedName>
</protein>
<dbReference type="AlphaFoldDB" id="A0A7J6N759"/>
<evidence type="ECO:0000256" key="2">
    <source>
        <dbReference type="SAM" id="SignalP"/>
    </source>
</evidence>
<feature type="transmembrane region" description="Helical" evidence="1">
    <location>
        <begin position="286"/>
        <end position="307"/>
    </location>
</feature>